<dbReference type="InterPro" id="IPR002867">
    <property type="entry name" value="IBR_dom"/>
</dbReference>
<dbReference type="Gene3D" id="1.20.120.1750">
    <property type="match status" value="1"/>
</dbReference>
<evidence type="ECO:0000256" key="3">
    <source>
        <dbReference type="ARBA" id="ARBA00022679"/>
    </source>
</evidence>
<evidence type="ECO:0000256" key="8">
    <source>
        <dbReference type="ARBA" id="ARBA00022833"/>
    </source>
</evidence>
<name>A0AAE0J970_9PEZI</name>
<dbReference type="PROSITE" id="PS51873">
    <property type="entry name" value="TRIAD"/>
    <property type="match status" value="1"/>
</dbReference>
<protein>
    <recommendedName>
        <fullName evidence="2">RBR-type E3 ubiquitin transferase</fullName>
        <ecNumber evidence="2">2.3.2.31</ecNumber>
    </recommendedName>
</protein>
<dbReference type="CDD" id="cd20335">
    <property type="entry name" value="BRcat_RBR"/>
    <property type="match status" value="1"/>
</dbReference>
<keyword evidence="5" id="KW-0677">Repeat</keyword>
<evidence type="ECO:0000256" key="1">
    <source>
        <dbReference type="ARBA" id="ARBA00001798"/>
    </source>
</evidence>
<dbReference type="InterPro" id="IPR044066">
    <property type="entry name" value="TRIAD_supradom"/>
</dbReference>
<proteinExistence type="predicted"/>
<dbReference type="EMBL" id="JAUEPP010000007">
    <property type="protein sequence ID" value="KAK3338936.1"/>
    <property type="molecule type" value="Genomic_DNA"/>
</dbReference>
<dbReference type="GO" id="GO:0061630">
    <property type="term" value="F:ubiquitin protein ligase activity"/>
    <property type="evidence" value="ECO:0007669"/>
    <property type="project" value="UniProtKB-EC"/>
</dbReference>
<dbReference type="SMART" id="SM00647">
    <property type="entry name" value="IBR"/>
    <property type="match status" value="2"/>
</dbReference>
<organism evidence="11 12">
    <name type="scientific">Neurospora tetraspora</name>
    <dbReference type="NCBI Taxonomy" id="94610"/>
    <lineage>
        <taxon>Eukaryota</taxon>
        <taxon>Fungi</taxon>
        <taxon>Dikarya</taxon>
        <taxon>Ascomycota</taxon>
        <taxon>Pezizomycotina</taxon>
        <taxon>Sordariomycetes</taxon>
        <taxon>Sordariomycetidae</taxon>
        <taxon>Sordariales</taxon>
        <taxon>Sordariaceae</taxon>
        <taxon>Neurospora</taxon>
    </lineage>
</organism>
<evidence type="ECO:0000313" key="12">
    <source>
        <dbReference type="Proteomes" id="UP001278500"/>
    </source>
</evidence>
<comment type="caution">
    <text evidence="11">The sequence shown here is derived from an EMBL/GenBank/DDBJ whole genome shotgun (WGS) entry which is preliminary data.</text>
</comment>
<reference evidence="11" key="1">
    <citation type="journal article" date="2023" name="Mol. Phylogenet. Evol.">
        <title>Genome-scale phylogeny and comparative genomics of the fungal order Sordariales.</title>
        <authorList>
            <person name="Hensen N."/>
            <person name="Bonometti L."/>
            <person name="Westerberg I."/>
            <person name="Brannstrom I.O."/>
            <person name="Guillou S."/>
            <person name="Cros-Aarteil S."/>
            <person name="Calhoun S."/>
            <person name="Haridas S."/>
            <person name="Kuo A."/>
            <person name="Mondo S."/>
            <person name="Pangilinan J."/>
            <person name="Riley R."/>
            <person name="LaButti K."/>
            <person name="Andreopoulos B."/>
            <person name="Lipzen A."/>
            <person name="Chen C."/>
            <person name="Yan M."/>
            <person name="Daum C."/>
            <person name="Ng V."/>
            <person name="Clum A."/>
            <person name="Steindorff A."/>
            <person name="Ohm R.A."/>
            <person name="Martin F."/>
            <person name="Silar P."/>
            <person name="Natvig D.O."/>
            <person name="Lalanne C."/>
            <person name="Gautier V."/>
            <person name="Ament-Velasquez S.L."/>
            <person name="Kruys A."/>
            <person name="Hutchinson M.I."/>
            <person name="Powell A.J."/>
            <person name="Barry K."/>
            <person name="Miller A.N."/>
            <person name="Grigoriev I.V."/>
            <person name="Debuchy R."/>
            <person name="Gladieux P."/>
            <person name="Hiltunen Thoren M."/>
            <person name="Johannesson H."/>
        </authorList>
    </citation>
    <scope>NUCLEOTIDE SEQUENCE</scope>
    <source>
        <strain evidence="11">CBS 560.94</strain>
    </source>
</reference>
<dbReference type="GeneID" id="87860089"/>
<evidence type="ECO:0000313" key="11">
    <source>
        <dbReference type="EMBL" id="KAK3338936.1"/>
    </source>
</evidence>
<dbReference type="CDD" id="cd22584">
    <property type="entry name" value="Rcat_RBR_unk"/>
    <property type="match status" value="1"/>
</dbReference>
<feature type="domain" description="RING-type" evidence="10">
    <location>
        <begin position="75"/>
        <end position="288"/>
    </location>
</feature>
<evidence type="ECO:0000256" key="7">
    <source>
        <dbReference type="ARBA" id="ARBA00022786"/>
    </source>
</evidence>
<feature type="compositionally biased region" description="Basic and acidic residues" evidence="9">
    <location>
        <begin position="394"/>
        <end position="409"/>
    </location>
</feature>
<feature type="region of interest" description="Disordered" evidence="9">
    <location>
        <begin position="363"/>
        <end position="447"/>
    </location>
</feature>
<feature type="compositionally biased region" description="Low complexity" evidence="9">
    <location>
        <begin position="384"/>
        <end position="393"/>
    </location>
</feature>
<dbReference type="InterPro" id="IPR031127">
    <property type="entry name" value="E3_UB_ligase_RBR"/>
</dbReference>
<dbReference type="RefSeq" id="XP_062678296.1">
    <property type="nucleotide sequence ID" value="XM_062822935.1"/>
</dbReference>
<dbReference type="AlphaFoldDB" id="A0AAE0J970"/>
<keyword evidence="6" id="KW-0863">Zinc-finger</keyword>
<evidence type="ECO:0000256" key="4">
    <source>
        <dbReference type="ARBA" id="ARBA00022723"/>
    </source>
</evidence>
<evidence type="ECO:0000256" key="5">
    <source>
        <dbReference type="ARBA" id="ARBA00022737"/>
    </source>
</evidence>
<evidence type="ECO:0000256" key="6">
    <source>
        <dbReference type="ARBA" id="ARBA00022771"/>
    </source>
</evidence>
<sequence length="447" mass="51650">MVRLKERISASWGKIQAKVRTSSKDTIEAMTLPLRRYPTKRLSTSFYTKNIMVVTSTTVDYDEAPNYDEAPKEPRSPECVVCMEESPADQLIYFCPPSPSEEASDSNPSNAGHGYCDGCLVQGIRTATKDRYPFRCCGKIFDTKDYTGATLSSEEKQAYEDMIEEIKTPNPLYCSNPRCSSFIKPALIKSDLGHCPKCSASTCKHCRQPYHPRLVCKQDQDTLKVLALGKEQGWKLCPVCGYMVELVKGCHIIRCKCAWSFCYRCGASNQSSSDDRRHTWHTGCWRPSDYALAVDNRPPEEEQLRRRRHRLDILGRIHDGWRNLARVWELELERERLRQRERARELEIARKLERLVHAELNPHQPAAKNNSNNNNHNQQARAMPQQNAQPHQQPRQEPRNPPHNRERGNLWRRMMVSPTRPVSQQPQPNPRPNHTPEPRGQKRRRSL</sequence>
<evidence type="ECO:0000259" key="10">
    <source>
        <dbReference type="PROSITE" id="PS51873"/>
    </source>
</evidence>
<evidence type="ECO:0000256" key="9">
    <source>
        <dbReference type="SAM" id="MobiDB-lite"/>
    </source>
</evidence>
<accession>A0AAE0J970</accession>
<comment type="catalytic activity">
    <reaction evidence="1">
        <text>[E2 ubiquitin-conjugating enzyme]-S-ubiquitinyl-L-cysteine + [acceptor protein]-L-lysine = [E2 ubiquitin-conjugating enzyme]-L-cysteine + [acceptor protein]-N(6)-ubiquitinyl-L-lysine.</text>
        <dbReference type="EC" id="2.3.2.31"/>
    </reaction>
</comment>
<keyword evidence="3" id="KW-0808">Transferase</keyword>
<keyword evidence="7" id="KW-0833">Ubl conjugation pathway</keyword>
<keyword evidence="4" id="KW-0479">Metal-binding</keyword>
<dbReference type="SUPFAM" id="SSF57850">
    <property type="entry name" value="RING/U-box"/>
    <property type="match status" value="2"/>
</dbReference>
<dbReference type="GO" id="GO:0016567">
    <property type="term" value="P:protein ubiquitination"/>
    <property type="evidence" value="ECO:0007669"/>
    <property type="project" value="InterPro"/>
</dbReference>
<reference evidence="11" key="2">
    <citation type="submission" date="2023-06" db="EMBL/GenBank/DDBJ databases">
        <authorList>
            <consortium name="Lawrence Berkeley National Laboratory"/>
            <person name="Haridas S."/>
            <person name="Hensen N."/>
            <person name="Bonometti L."/>
            <person name="Westerberg I."/>
            <person name="Brannstrom I.O."/>
            <person name="Guillou S."/>
            <person name="Cros-Aarteil S."/>
            <person name="Calhoun S."/>
            <person name="Kuo A."/>
            <person name="Mondo S."/>
            <person name="Pangilinan J."/>
            <person name="Riley R."/>
            <person name="Labutti K."/>
            <person name="Andreopoulos B."/>
            <person name="Lipzen A."/>
            <person name="Chen C."/>
            <person name="Yanf M."/>
            <person name="Daum C."/>
            <person name="Ng V."/>
            <person name="Clum A."/>
            <person name="Steindorff A."/>
            <person name="Ohm R."/>
            <person name="Martin F."/>
            <person name="Silar P."/>
            <person name="Natvig D."/>
            <person name="Lalanne C."/>
            <person name="Gautier V."/>
            <person name="Ament-Velasquez S.L."/>
            <person name="Kruys A."/>
            <person name="Hutchinson M.I."/>
            <person name="Powell A.J."/>
            <person name="Barry K."/>
            <person name="Miller A.N."/>
            <person name="Grigoriev I.V."/>
            <person name="Debuchy R."/>
            <person name="Gladieux P."/>
            <person name="Thoren M.H."/>
            <person name="Johannesson H."/>
        </authorList>
    </citation>
    <scope>NUCLEOTIDE SEQUENCE</scope>
    <source>
        <strain evidence="11">CBS 560.94</strain>
    </source>
</reference>
<dbReference type="Pfam" id="PF01485">
    <property type="entry name" value="IBR"/>
    <property type="match status" value="2"/>
</dbReference>
<dbReference type="EC" id="2.3.2.31" evidence="2"/>
<dbReference type="GO" id="GO:0008270">
    <property type="term" value="F:zinc ion binding"/>
    <property type="evidence" value="ECO:0007669"/>
    <property type="project" value="UniProtKB-KW"/>
</dbReference>
<gene>
    <name evidence="11" type="ORF">B0H65DRAFT_285082</name>
</gene>
<keyword evidence="12" id="KW-1185">Reference proteome</keyword>
<dbReference type="Proteomes" id="UP001278500">
    <property type="component" value="Unassembled WGS sequence"/>
</dbReference>
<keyword evidence="8" id="KW-0862">Zinc</keyword>
<dbReference type="PANTHER" id="PTHR11685">
    <property type="entry name" value="RBR FAMILY RING FINGER AND IBR DOMAIN-CONTAINING"/>
    <property type="match status" value="1"/>
</dbReference>
<evidence type="ECO:0000256" key="2">
    <source>
        <dbReference type="ARBA" id="ARBA00012251"/>
    </source>
</evidence>